<protein>
    <recommendedName>
        <fullName evidence="3">Lipoprotein</fullName>
    </recommendedName>
</protein>
<keyword evidence="2" id="KW-1185">Reference proteome</keyword>
<dbReference type="Proteomes" id="UP000652430">
    <property type="component" value="Unassembled WGS sequence"/>
</dbReference>
<comment type="caution">
    <text evidence="1">The sequence shown here is derived from an EMBL/GenBank/DDBJ whole genome shotgun (WGS) entry which is preliminary data.</text>
</comment>
<name>A0ABQ3LMB7_9SPHN</name>
<proteinExistence type="predicted"/>
<accession>A0ABQ3LMB7</accession>
<organism evidence="1 2">
    <name type="scientific">Sphingomonas glacialis</name>
    <dbReference type="NCBI Taxonomy" id="658225"/>
    <lineage>
        <taxon>Bacteria</taxon>
        <taxon>Pseudomonadati</taxon>
        <taxon>Pseudomonadota</taxon>
        <taxon>Alphaproteobacteria</taxon>
        <taxon>Sphingomonadales</taxon>
        <taxon>Sphingomonadaceae</taxon>
        <taxon>Sphingomonas</taxon>
    </lineage>
</organism>
<dbReference type="RefSeq" id="WP_229839420.1">
    <property type="nucleotide sequence ID" value="NZ_BNAQ01000004.1"/>
</dbReference>
<dbReference type="EMBL" id="BNAQ01000004">
    <property type="protein sequence ID" value="GHH20639.1"/>
    <property type="molecule type" value="Genomic_DNA"/>
</dbReference>
<evidence type="ECO:0008006" key="3">
    <source>
        <dbReference type="Google" id="ProtNLM"/>
    </source>
</evidence>
<evidence type="ECO:0000313" key="1">
    <source>
        <dbReference type="EMBL" id="GHH20639.1"/>
    </source>
</evidence>
<sequence length="154" mass="17122">MLLLLAGCSPDRPPPATVRYAGLPVSGSVGDARRAGFTDCVQPDWGRLRCRRHDVRFEGAGPYEAAVDLVGHDGGGGFDQLTLWHADDQYAVYKITDALEKQGWQNCSTGDGERGDQIVYTRKGAPVRVSMDLSYWGKRRLRLIPAWNTKERRC</sequence>
<reference evidence="2" key="1">
    <citation type="journal article" date="2019" name="Int. J. Syst. Evol. Microbiol.">
        <title>The Global Catalogue of Microorganisms (GCM) 10K type strain sequencing project: providing services to taxonomists for standard genome sequencing and annotation.</title>
        <authorList>
            <consortium name="The Broad Institute Genomics Platform"/>
            <consortium name="The Broad Institute Genome Sequencing Center for Infectious Disease"/>
            <person name="Wu L."/>
            <person name="Ma J."/>
        </authorList>
    </citation>
    <scope>NUCLEOTIDE SEQUENCE [LARGE SCALE GENOMIC DNA]</scope>
    <source>
        <strain evidence="2">CGMCC 1.8957</strain>
    </source>
</reference>
<gene>
    <name evidence="1" type="ORF">GCM10008023_28770</name>
</gene>
<evidence type="ECO:0000313" key="2">
    <source>
        <dbReference type="Proteomes" id="UP000652430"/>
    </source>
</evidence>